<evidence type="ECO:0000313" key="12">
    <source>
        <dbReference type="Proteomes" id="UP000192578"/>
    </source>
</evidence>
<evidence type="ECO:0000256" key="2">
    <source>
        <dbReference type="ARBA" id="ARBA00020407"/>
    </source>
</evidence>
<feature type="region of interest" description="Disordered" evidence="8">
    <location>
        <begin position="221"/>
        <end position="240"/>
    </location>
</feature>
<evidence type="ECO:0000259" key="10">
    <source>
        <dbReference type="Pfam" id="PF18594"/>
    </source>
</evidence>
<feature type="compositionally biased region" description="Polar residues" evidence="8">
    <location>
        <begin position="525"/>
        <end position="534"/>
    </location>
</feature>
<dbReference type="InterPro" id="IPR032396">
    <property type="entry name" value="SAS-6_N"/>
</dbReference>
<keyword evidence="3" id="KW-0963">Cytoplasm</keyword>
<dbReference type="OrthoDB" id="49058at2759"/>
<dbReference type="EMBL" id="MTYJ01000017">
    <property type="protein sequence ID" value="OQV22505.1"/>
    <property type="molecule type" value="Genomic_DNA"/>
</dbReference>
<evidence type="ECO:0000256" key="4">
    <source>
        <dbReference type="ARBA" id="ARBA00023054"/>
    </source>
</evidence>
<evidence type="ECO:0000256" key="3">
    <source>
        <dbReference type="ARBA" id="ARBA00022490"/>
    </source>
</evidence>
<dbReference type="InterPro" id="IPR041513">
    <property type="entry name" value="SAS6_CC"/>
</dbReference>
<name>A0A1W0X4T0_HYPEX</name>
<keyword evidence="4 7" id="KW-0175">Coiled coil</keyword>
<feature type="compositionally biased region" description="Basic and acidic residues" evidence="8">
    <location>
        <begin position="535"/>
        <end position="554"/>
    </location>
</feature>
<dbReference type="PANTHER" id="PTHR44281">
    <property type="entry name" value="SPINDLE ASSEMBLY ABNORMAL PROTEIN 6 HOMOLOG"/>
    <property type="match status" value="1"/>
</dbReference>
<dbReference type="GO" id="GO:0005814">
    <property type="term" value="C:centriole"/>
    <property type="evidence" value="ECO:0007669"/>
    <property type="project" value="TreeGrafter"/>
</dbReference>
<evidence type="ECO:0000259" key="9">
    <source>
        <dbReference type="Pfam" id="PF16531"/>
    </source>
</evidence>
<dbReference type="PANTHER" id="PTHR44281:SF2">
    <property type="entry name" value="SPINDLE ASSEMBLY ABNORMAL PROTEIN 6 HOMOLOG"/>
    <property type="match status" value="1"/>
</dbReference>
<reference evidence="12" key="1">
    <citation type="submission" date="2017-01" db="EMBL/GenBank/DDBJ databases">
        <title>Comparative genomics of anhydrobiosis in the tardigrade Hypsibius dujardini.</title>
        <authorList>
            <person name="Yoshida Y."/>
            <person name="Koutsovoulos G."/>
            <person name="Laetsch D."/>
            <person name="Stevens L."/>
            <person name="Kumar S."/>
            <person name="Horikawa D."/>
            <person name="Ishino K."/>
            <person name="Komine S."/>
            <person name="Tomita M."/>
            <person name="Blaxter M."/>
            <person name="Arakawa K."/>
        </authorList>
    </citation>
    <scope>NUCLEOTIDE SEQUENCE [LARGE SCALE GENOMIC DNA]</scope>
    <source>
        <strain evidence="12">Z151</strain>
    </source>
</reference>
<evidence type="ECO:0000256" key="5">
    <source>
        <dbReference type="ARBA" id="ARBA00023212"/>
    </source>
</evidence>
<keyword evidence="5" id="KW-0206">Cytoskeleton</keyword>
<gene>
    <name evidence="11" type="ORF">BV898_03679</name>
</gene>
<dbReference type="GO" id="GO:0005813">
    <property type="term" value="C:centrosome"/>
    <property type="evidence" value="ECO:0007669"/>
    <property type="project" value="UniProtKB-SubCell"/>
</dbReference>
<feature type="coiled-coil region" evidence="7">
    <location>
        <begin position="339"/>
        <end position="373"/>
    </location>
</feature>
<feature type="coiled-coil region" evidence="7">
    <location>
        <begin position="402"/>
        <end position="464"/>
    </location>
</feature>
<dbReference type="InterPro" id="IPR038558">
    <property type="entry name" value="SAS-6_N_sf"/>
</dbReference>
<dbReference type="Proteomes" id="UP000192578">
    <property type="component" value="Unassembled WGS sequence"/>
</dbReference>
<evidence type="ECO:0000256" key="8">
    <source>
        <dbReference type="SAM" id="MobiDB-lite"/>
    </source>
</evidence>
<accession>A0A1W0X4T0</accession>
<organism evidence="11 12">
    <name type="scientific">Hypsibius exemplaris</name>
    <name type="common">Freshwater tardigrade</name>
    <dbReference type="NCBI Taxonomy" id="2072580"/>
    <lineage>
        <taxon>Eukaryota</taxon>
        <taxon>Metazoa</taxon>
        <taxon>Ecdysozoa</taxon>
        <taxon>Tardigrada</taxon>
        <taxon>Eutardigrada</taxon>
        <taxon>Parachela</taxon>
        <taxon>Hypsibioidea</taxon>
        <taxon>Hypsibiidae</taxon>
        <taxon>Hypsibius</taxon>
    </lineage>
</organism>
<protein>
    <recommendedName>
        <fullName evidence="2">Spindle assembly abnormal protein 6 homolog</fullName>
    </recommendedName>
</protein>
<dbReference type="AlphaFoldDB" id="A0A1W0X4T0"/>
<dbReference type="Pfam" id="PF18594">
    <property type="entry name" value="Sas6_CC"/>
    <property type="match status" value="1"/>
</dbReference>
<feature type="region of interest" description="Disordered" evidence="8">
    <location>
        <begin position="507"/>
        <end position="571"/>
    </location>
</feature>
<evidence type="ECO:0000256" key="6">
    <source>
        <dbReference type="ARBA" id="ARBA00023306"/>
    </source>
</evidence>
<dbReference type="CDD" id="cd10142">
    <property type="entry name" value="HD_SAS6_N"/>
    <property type="match status" value="1"/>
</dbReference>
<sequence>MASQLYQKQLPVLIRCPGRDDRRTHVCLTMEMERYPGLERGRTLIIRLTDDNDLFFLHTLRMAYDDFHLLKEQEKFLIDFDAFPRQIMDFLDLCIQEELRHPPKYIVHVHVATQQAESRLDVVETNEFQHVTRLKLRMTPADDVELKKYLAECLKMLRQEKQRTEAQADAADKEARFRINSAEEGLRRKTEEFDQLQAEWNLRASGIHEKYAEDLAREREKAESSLRDVQTRYDEERRNLESSTKRTITKLEAKNYELETINKDIVEKKSRLEGGIQELKDRLGTLEEELKKRSIELQTCRKQLNDSQSKLREGDNFRASMDEQIQKYQDSIVSFQERMSVTQGQVERLERTVEQKELQISRLQKDAQLQASELNKANDIIRKMQLENRTTSEKLKIRSSIVVQQEKLLEDTKSQLEAAKSDIVALKASAAQKETELSELEDTLEKEKSNLAEAEKSLENNANVISWLNRQLNVVNGRSIQTLHPSTTVSSLSSRFVDLNIPFSDPSGAPSYPSGGGVGPHNGGTSRSPLSSDQRSNHTAHDERPRKPVVDEKYLQSPVQTRPPANGKIANLTPTSALKTVSSAYFS</sequence>
<evidence type="ECO:0000256" key="1">
    <source>
        <dbReference type="ARBA" id="ARBA00004300"/>
    </source>
</evidence>
<dbReference type="GO" id="GO:0007099">
    <property type="term" value="P:centriole replication"/>
    <property type="evidence" value="ECO:0007669"/>
    <property type="project" value="TreeGrafter"/>
</dbReference>
<keyword evidence="12" id="KW-1185">Reference proteome</keyword>
<comment type="subcellular location">
    <subcellularLocation>
        <location evidence="1">Cytoplasm</location>
        <location evidence="1">Cytoskeleton</location>
        <location evidence="1">Microtubule organizing center</location>
        <location evidence="1">Centrosome</location>
    </subcellularLocation>
</comment>
<dbReference type="SUPFAM" id="SSF90257">
    <property type="entry name" value="Myosin rod fragments"/>
    <property type="match status" value="1"/>
</dbReference>
<evidence type="ECO:0000313" key="11">
    <source>
        <dbReference type="EMBL" id="OQV22505.1"/>
    </source>
</evidence>
<feature type="domain" description="Spindle assembly abnormal protein 6 N-terminal" evidence="9">
    <location>
        <begin position="5"/>
        <end position="138"/>
    </location>
</feature>
<proteinExistence type="predicted"/>
<feature type="domain" description="SAS-6 coiled-coil" evidence="10">
    <location>
        <begin position="143"/>
        <end position="163"/>
    </location>
</feature>
<evidence type="ECO:0000256" key="7">
    <source>
        <dbReference type="SAM" id="Coils"/>
    </source>
</evidence>
<keyword evidence="6" id="KW-0131">Cell cycle</keyword>
<comment type="caution">
    <text evidence="11">The sequence shown here is derived from an EMBL/GenBank/DDBJ whole genome shotgun (WGS) entry which is preliminary data.</text>
</comment>
<dbReference type="Pfam" id="PF16531">
    <property type="entry name" value="SAS-6_N"/>
    <property type="match status" value="1"/>
</dbReference>
<dbReference type="Gene3D" id="2.170.210.20">
    <property type="entry name" value="Spindle assembly abnormal protein 6, N-terminal domain"/>
    <property type="match status" value="1"/>
</dbReference>